<evidence type="ECO:0000256" key="4">
    <source>
        <dbReference type="RuleBase" id="RU003690"/>
    </source>
</evidence>
<dbReference type="InterPro" id="IPR017853">
    <property type="entry name" value="GH"/>
</dbReference>
<dbReference type="PANTHER" id="PTHR10353">
    <property type="entry name" value="GLYCOSYL HYDROLASE"/>
    <property type="match status" value="1"/>
</dbReference>
<dbReference type="AlphaFoldDB" id="A0A4Y9JFW6"/>
<comment type="similarity">
    <text evidence="1 4">Belongs to the glycosyl hydrolase 1 family.</text>
</comment>
<keyword evidence="3" id="KW-0326">Glycosidase</keyword>
<protein>
    <submittedName>
        <fullName evidence="5">Glycoside hydrolase family 1 protein</fullName>
    </submittedName>
</protein>
<dbReference type="RefSeq" id="WP_135181028.1">
    <property type="nucleotide sequence ID" value="NZ_JADGKZ010000001.1"/>
</dbReference>
<dbReference type="STRING" id="1432788.BU202_03470"/>
<accession>A0A4Y9JFW6</accession>
<evidence type="ECO:0000256" key="2">
    <source>
        <dbReference type="ARBA" id="ARBA00022801"/>
    </source>
</evidence>
<gene>
    <name evidence="5" type="ORF">E4T82_00915</name>
</gene>
<dbReference type="PRINTS" id="PR00131">
    <property type="entry name" value="GLHYDRLASE1"/>
</dbReference>
<dbReference type="GO" id="GO:0016052">
    <property type="term" value="P:carbohydrate catabolic process"/>
    <property type="evidence" value="ECO:0007669"/>
    <property type="project" value="TreeGrafter"/>
</dbReference>
<dbReference type="InterPro" id="IPR001360">
    <property type="entry name" value="Glyco_hydro_1"/>
</dbReference>
<dbReference type="Gene3D" id="3.20.20.80">
    <property type="entry name" value="Glycosidases"/>
    <property type="match status" value="1"/>
</dbReference>
<dbReference type="Proteomes" id="UP000297253">
    <property type="component" value="Unassembled WGS sequence"/>
</dbReference>
<organism evidence="5 6">
    <name type="scientific">Streptococcus cuniculi</name>
    <dbReference type="NCBI Taxonomy" id="1432788"/>
    <lineage>
        <taxon>Bacteria</taxon>
        <taxon>Bacillati</taxon>
        <taxon>Bacillota</taxon>
        <taxon>Bacilli</taxon>
        <taxon>Lactobacillales</taxon>
        <taxon>Streptococcaceae</taxon>
        <taxon>Streptococcus</taxon>
    </lineage>
</organism>
<comment type="caution">
    <text evidence="5">The sequence shown here is derived from an EMBL/GenBank/DDBJ whole genome shotgun (WGS) entry which is preliminary data.</text>
</comment>
<name>A0A4Y9JFW6_9STRE</name>
<dbReference type="PANTHER" id="PTHR10353:SF139">
    <property type="entry name" value="6-PHOSPHO-BETA-GLUCOSIDASE GMUD"/>
    <property type="match status" value="1"/>
</dbReference>
<keyword evidence="2 5" id="KW-0378">Hydrolase</keyword>
<evidence type="ECO:0000313" key="5">
    <source>
        <dbReference type="EMBL" id="TFU98899.1"/>
    </source>
</evidence>
<proteinExistence type="inferred from homology"/>
<dbReference type="EMBL" id="SPPD01000001">
    <property type="protein sequence ID" value="TFU98899.1"/>
    <property type="molecule type" value="Genomic_DNA"/>
</dbReference>
<reference evidence="5 6" key="1">
    <citation type="submission" date="2019-03" db="EMBL/GenBank/DDBJ databases">
        <title>Diversity of the mouse oral microbiome.</title>
        <authorList>
            <person name="Joseph S."/>
            <person name="Aduse-Opoku J."/>
            <person name="Curtis M."/>
            <person name="Wade W."/>
            <person name="Hashim A."/>
        </authorList>
    </citation>
    <scope>NUCLEOTIDE SEQUENCE [LARGE SCALE GENOMIC DNA]</scope>
    <source>
        <strain evidence="5 6">WM131</strain>
    </source>
</reference>
<dbReference type="OrthoDB" id="9765195at2"/>
<dbReference type="FunFam" id="3.20.20.80:FF:000004">
    <property type="entry name" value="Beta-glucosidase 6-phospho-beta-glucosidase"/>
    <property type="match status" value="1"/>
</dbReference>
<dbReference type="SUPFAM" id="SSF51445">
    <property type="entry name" value="(Trans)glycosidases"/>
    <property type="match status" value="1"/>
</dbReference>
<sequence length="467" mass="53706">MSETVKTLYRFPEGFLWGSSTSGPQSEGIVAGDGKTKSNWDAWYEREPECFFDQVGPEKTSTFYQHFRKDIQLLKETGHTVFRTSIQWSRLIADGTGEVNEQAVAFYHQVFKSIVNEGIKLIVNLYHFDLPYALQERGGWENKETVYAYERYARTCFDLFGDIVDTWITFNEPIVPVECGYLGDFHLPGVIDAKAAALVAYHTQLASSLAVKACHEAHPDHRICIVLNLTPAYPRSDSKEDQDAARIAELFQTKSFLDPSVLGVYPPELVDILENHGILPLATQEELTIIKENTVDFLGVNYYQPLRVQARSSQPSEDEPLTPHYYYEPYDMPGKKINPHRGWEIYEKGIYDIGMNLKEHYGNIEWLVTENGMGVEGEDKFRENGVIQDDYRIDFIADHLVELHRAIEAGTNCKGYMLWTFIDCWSWLNAYKNRYGLIELNLGTQERTIKKSGHWFKELSQNNGFER</sequence>
<evidence type="ECO:0000256" key="3">
    <source>
        <dbReference type="ARBA" id="ARBA00023295"/>
    </source>
</evidence>
<evidence type="ECO:0000313" key="6">
    <source>
        <dbReference type="Proteomes" id="UP000297253"/>
    </source>
</evidence>
<evidence type="ECO:0000256" key="1">
    <source>
        <dbReference type="ARBA" id="ARBA00010838"/>
    </source>
</evidence>
<dbReference type="Pfam" id="PF00232">
    <property type="entry name" value="Glyco_hydro_1"/>
    <property type="match status" value="1"/>
</dbReference>
<dbReference type="GO" id="GO:0005829">
    <property type="term" value="C:cytosol"/>
    <property type="evidence" value="ECO:0007669"/>
    <property type="project" value="TreeGrafter"/>
</dbReference>
<dbReference type="GO" id="GO:0008422">
    <property type="term" value="F:beta-glucosidase activity"/>
    <property type="evidence" value="ECO:0007669"/>
    <property type="project" value="TreeGrafter"/>
</dbReference>